<keyword evidence="3" id="KW-0804">Transcription</keyword>
<dbReference type="Pfam" id="PF08279">
    <property type="entry name" value="HTH_11"/>
    <property type="match status" value="1"/>
</dbReference>
<feature type="binding site" evidence="3">
    <location>
        <position position="118"/>
    </location>
    <ligand>
        <name>biotin</name>
        <dbReference type="ChEBI" id="CHEBI:57586"/>
    </ligand>
</feature>
<dbReference type="PANTHER" id="PTHR12835">
    <property type="entry name" value="BIOTIN PROTEIN LIGASE"/>
    <property type="match status" value="1"/>
</dbReference>
<dbReference type="InterPro" id="IPR004408">
    <property type="entry name" value="Biotin_CoA_COase_ligase"/>
</dbReference>
<dbReference type="GO" id="GO:0016740">
    <property type="term" value="F:transferase activity"/>
    <property type="evidence" value="ECO:0007669"/>
    <property type="project" value="UniProtKB-ARBA"/>
</dbReference>
<dbReference type="HAMAP" id="MF_00978">
    <property type="entry name" value="Bifunct_BirA"/>
    <property type="match status" value="1"/>
</dbReference>
<dbReference type="SUPFAM" id="SSF46785">
    <property type="entry name" value="Winged helix' DNA-binding domain"/>
    <property type="match status" value="1"/>
</dbReference>
<dbReference type="Gene3D" id="3.30.930.10">
    <property type="entry name" value="Bira Bifunctional Protein, Domain 2"/>
    <property type="match status" value="1"/>
</dbReference>
<proteinExistence type="inferred from homology"/>
<keyword evidence="6" id="KW-1185">Reference proteome</keyword>
<dbReference type="AlphaFoldDB" id="A0A4R6C290"/>
<evidence type="ECO:0000256" key="3">
    <source>
        <dbReference type="HAMAP-Rule" id="MF_00978"/>
    </source>
</evidence>
<gene>
    <name evidence="3" type="primary">birA</name>
    <name evidence="5" type="ORF">ERX55_00665</name>
</gene>
<dbReference type="PROSITE" id="PS51733">
    <property type="entry name" value="BPL_LPL_CATALYTIC"/>
    <property type="match status" value="1"/>
</dbReference>
<dbReference type="Pfam" id="PF02237">
    <property type="entry name" value="BPL_C"/>
    <property type="match status" value="1"/>
</dbReference>
<keyword evidence="3" id="KW-0067">ATP-binding</keyword>
<dbReference type="GO" id="GO:0009249">
    <property type="term" value="P:protein lipoylation"/>
    <property type="evidence" value="ECO:0007669"/>
    <property type="project" value="UniProtKB-ARBA"/>
</dbReference>
<feature type="DNA-binding region" description="H-T-H motif" evidence="3">
    <location>
        <begin position="24"/>
        <end position="43"/>
    </location>
</feature>
<accession>A0A4R6C290</accession>
<reference evidence="5 6" key="1">
    <citation type="submission" date="2019-01" db="EMBL/GenBank/DDBJ databases">
        <title>Draft genome sequences of the type strains of six Macrococcus species.</title>
        <authorList>
            <person name="Mazhar S."/>
            <person name="Altermann E."/>
            <person name="Hill C."/>
            <person name="Mcauliffe O."/>
        </authorList>
    </citation>
    <scope>NUCLEOTIDE SEQUENCE [LARGE SCALE GENOMIC DNA]</scope>
    <source>
        <strain evidence="5 6">ATCC 51825</strain>
    </source>
</reference>
<dbReference type="InterPro" id="IPR036388">
    <property type="entry name" value="WH-like_DNA-bd_sf"/>
</dbReference>
<evidence type="ECO:0000256" key="2">
    <source>
        <dbReference type="ARBA" id="ARBA00023267"/>
    </source>
</evidence>
<dbReference type="Proteomes" id="UP000294843">
    <property type="component" value="Unassembled WGS sequence"/>
</dbReference>
<dbReference type="SUPFAM" id="SSF55681">
    <property type="entry name" value="Class II aaRS and biotin synthetases"/>
    <property type="match status" value="1"/>
</dbReference>
<organism evidence="5 6">
    <name type="scientific">Macrococcus bovicus</name>
    <dbReference type="NCBI Taxonomy" id="69968"/>
    <lineage>
        <taxon>Bacteria</taxon>
        <taxon>Bacillati</taxon>
        <taxon>Bacillota</taxon>
        <taxon>Bacilli</taxon>
        <taxon>Bacillales</taxon>
        <taxon>Staphylococcaceae</taxon>
        <taxon>Macrococcus</taxon>
    </lineage>
</organism>
<feature type="domain" description="BPL/LPL catalytic" evidence="4">
    <location>
        <begin position="70"/>
        <end position="262"/>
    </location>
</feature>
<evidence type="ECO:0000313" key="5">
    <source>
        <dbReference type="EMBL" id="TDM15450.1"/>
    </source>
</evidence>
<dbReference type="Gene3D" id="2.30.30.100">
    <property type="match status" value="1"/>
</dbReference>
<keyword evidence="3" id="KW-0547">Nucleotide-binding</keyword>
<dbReference type="InterPro" id="IPR036390">
    <property type="entry name" value="WH_DNA-bd_sf"/>
</dbReference>
<comment type="catalytic activity">
    <reaction evidence="3">
        <text>biotin + L-lysyl-[protein] + ATP = N(6)-biotinyl-L-lysyl-[protein] + AMP + diphosphate + H(+)</text>
        <dbReference type="Rhea" id="RHEA:11756"/>
        <dbReference type="Rhea" id="RHEA-COMP:9752"/>
        <dbReference type="Rhea" id="RHEA-COMP:10505"/>
        <dbReference type="ChEBI" id="CHEBI:15378"/>
        <dbReference type="ChEBI" id="CHEBI:29969"/>
        <dbReference type="ChEBI" id="CHEBI:30616"/>
        <dbReference type="ChEBI" id="CHEBI:33019"/>
        <dbReference type="ChEBI" id="CHEBI:57586"/>
        <dbReference type="ChEBI" id="CHEBI:83144"/>
        <dbReference type="ChEBI" id="CHEBI:456215"/>
        <dbReference type="EC" id="6.3.4.15"/>
    </reaction>
</comment>
<dbReference type="GO" id="GO:0003677">
    <property type="term" value="F:DNA binding"/>
    <property type="evidence" value="ECO:0007669"/>
    <property type="project" value="UniProtKB-UniRule"/>
</dbReference>
<evidence type="ECO:0000313" key="6">
    <source>
        <dbReference type="Proteomes" id="UP000294843"/>
    </source>
</evidence>
<evidence type="ECO:0000256" key="1">
    <source>
        <dbReference type="ARBA" id="ARBA00022598"/>
    </source>
</evidence>
<dbReference type="GO" id="GO:0006355">
    <property type="term" value="P:regulation of DNA-templated transcription"/>
    <property type="evidence" value="ECO:0007669"/>
    <property type="project" value="UniProtKB-UniRule"/>
</dbReference>
<dbReference type="CDD" id="cd16442">
    <property type="entry name" value="BPL"/>
    <property type="match status" value="1"/>
</dbReference>
<keyword evidence="3" id="KW-0805">Transcription regulation</keyword>
<name>A0A4R6C290_9STAP</name>
<dbReference type="NCBIfam" id="TIGR00121">
    <property type="entry name" value="birA_ligase"/>
    <property type="match status" value="1"/>
</dbReference>
<dbReference type="Gene3D" id="1.10.10.10">
    <property type="entry name" value="Winged helix-like DNA-binding domain superfamily/Winged helix DNA-binding domain"/>
    <property type="match status" value="1"/>
</dbReference>
<dbReference type="InterPro" id="IPR045864">
    <property type="entry name" value="aa-tRNA-synth_II/BPL/LPL"/>
</dbReference>
<dbReference type="OrthoDB" id="9807064at2"/>
<dbReference type="GO" id="GO:0005524">
    <property type="term" value="F:ATP binding"/>
    <property type="evidence" value="ECO:0007669"/>
    <property type="project" value="UniProtKB-UniRule"/>
</dbReference>
<dbReference type="InterPro" id="IPR013196">
    <property type="entry name" value="HTH_11"/>
</dbReference>
<dbReference type="InterPro" id="IPR003142">
    <property type="entry name" value="BPL_C"/>
</dbReference>
<comment type="function">
    <text evidence="3">Acts both as a biotin--[acetyl-CoA-carboxylase] ligase and a repressor.</text>
</comment>
<keyword evidence="3" id="KW-0678">Repressor</keyword>
<evidence type="ECO:0000259" key="4">
    <source>
        <dbReference type="PROSITE" id="PS51733"/>
    </source>
</evidence>
<comment type="similarity">
    <text evidence="3">Belongs to the biotin--protein ligase family.</text>
</comment>
<dbReference type="PANTHER" id="PTHR12835:SF5">
    <property type="entry name" value="BIOTIN--PROTEIN LIGASE"/>
    <property type="match status" value="1"/>
</dbReference>
<protein>
    <recommendedName>
        <fullName evidence="3">Bifunctional ligase/repressor BirA</fullName>
    </recommendedName>
    <alternativeName>
        <fullName evidence="3">Biotin--[acetyl-CoA-carboxylase] ligase</fullName>
        <ecNumber evidence="3">6.3.4.15</ecNumber>
    </alternativeName>
    <alternativeName>
        <fullName evidence="3">Biotin--protein ligase</fullName>
    </alternativeName>
    <alternativeName>
        <fullName evidence="3">Biotin-[acetyl-CoA carboxylase] synthetase</fullName>
    </alternativeName>
</protein>
<comment type="caution">
    <text evidence="5">The sequence shown here is derived from an EMBL/GenBank/DDBJ whole genome shotgun (WGS) entry which is preliminary data.</text>
</comment>
<sequence length="325" mass="37341">MNMAKYKGDILELLYHNRSTYLSGQTIAERLAISRTAVWKTIELLKQQGFRVHSVQNKGYQLTGFPEEWDQDMMALIIKQSSYFKRRFVYKEVTSTQLVAKEKLLEIDEPFIVISEVQTAGRGRFNRSWDSQGTKGLWMTAVFRRDVPLQKMMSFNLFLSLAIAKTIRRMSGAEAKIKWPNDIYIDDRKCCGFLTEISGEAALIQNIICGIGINLNHEASDFQQDLAVKATSLKAATGHPVNRYQFLEELLIEIEAAFRQFLVLDFKDIKDEYGQYSNIWQRKLRYTEGTTVVEGVAVEILDDGRLVVQDEKGTLHHFMSADIEI</sequence>
<dbReference type="EC" id="6.3.4.15" evidence="3"/>
<dbReference type="InterPro" id="IPR004143">
    <property type="entry name" value="BPL_LPL_catalytic"/>
</dbReference>
<keyword evidence="1 3" id="KW-0436">Ligase</keyword>
<comment type="caution">
    <text evidence="3">Lacks conserved residue(s) required for the propagation of feature annotation.</text>
</comment>
<dbReference type="InterPro" id="IPR030855">
    <property type="entry name" value="Bifunct_BirA"/>
</dbReference>
<dbReference type="GO" id="GO:0005737">
    <property type="term" value="C:cytoplasm"/>
    <property type="evidence" value="ECO:0007669"/>
    <property type="project" value="TreeGrafter"/>
</dbReference>
<feature type="binding site" evidence="3">
    <location>
        <position position="189"/>
    </location>
    <ligand>
        <name>biotin</name>
        <dbReference type="ChEBI" id="CHEBI:57586"/>
    </ligand>
</feature>
<dbReference type="EMBL" id="SCWF01000001">
    <property type="protein sequence ID" value="TDM15450.1"/>
    <property type="molecule type" value="Genomic_DNA"/>
</dbReference>
<feature type="binding site" evidence="3">
    <location>
        <begin position="122"/>
        <end position="124"/>
    </location>
    <ligand>
        <name>biotin</name>
        <dbReference type="ChEBI" id="CHEBI:57586"/>
    </ligand>
</feature>
<dbReference type="GO" id="GO:0004077">
    <property type="term" value="F:biotin--[biotin carboxyl-carrier protein] ligase activity"/>
    <property type="evidence" value="ECO:0007669"/>
    <property type="project" value="UniProtKB-UniRule"/>
</dbReference>
<dbReference type="Pfam" id="PF03099">
    <property type="entry name" value="BPL_LplA_LipB"/>
    <property type="match status" value="1"/>
</dbReference>
<keyword evidence="2 3" id="KW-0092">Biotin</keyword>
<keyword evidence="3" id="KW-0238">DNA-binding</keyword>